<proteinExistence type="predicted"/>
<reference evidence="3 4" key="3">
    <citation type="submission" date="2019-11" db="EMBL/GenBank/DDBJ databases">
        <title>Type strains purchased from KCTC, JCM and DSMZ.</title>
        <authorList>
            <person name="Lu H."/>
        </authorList>
    </citation>
    <scope>NUCLEOTIDE SEQUENCE [LARGE SCALE GENOMIC DNA]</scope>
    <source>
        <strain evidence="3 4">KCTC 52429</strain>
    </source>
</reference>
<dbReference type="OrthoDB" id="9765721at2"/>
<reference evidence="2" key="1">
    <citation type="journal article" date="2014" name="Int. J. Syst. Evol. Microbiol.">
        <title>Complete genome of a new Firmicutes species belonging to the dominant human colonic microbiota ('Ruminococcus bicirculans') reveals two chromosomes and a selective capacity to utilize plant glucans.</title>
        <authorList>
            <consortium name="NISC Comparative Sequencing Program"/>
            <person name="Wegmann U."/>
            <person name="Louis P."/>
            <person name="Goesmann A."/>
            <person name="Henrissat B."/>
            <person name="Duncan S.H."/>
            <person name="Flint H.J."/>
        </authorList>
    </citation>
    <scope>NUCLEOTIDE SEQUENCE</scope>
    <source>
        <strain evidence="2">CGMCC 1.15931</strain>
    </source>
</reference>
<feature type="transmembrane region" description="Helical" evidence="1">
    <location>
        <begin position="97"/>
        <end position="118"/>
    </location>
</feature>
<dbReference type="EMBL" id="BMKG01000007">
    <property type="protein sequence ID" value="GGB98375.1"/>
    <property type="molecule type" value="Genomic_DNA"/>
</dbReference>
<reference evidence="2" key="4">
    <citation type="submission" date="2024-05" db="EMBL/GenBank/DDBJ databases">
        <authorList>
            <person name="Sun Q."/>
            <person name="Zhou Y."/>
        </authorList>
    </citation>
    <scope>NUCLEOTIDE SEQUENCE</scope>
    <source>
        <strain evidence="2">CGMCC 1.15931</strain>
    </source>
</reference>
<dbReference type="EMBL" id="WNKZ01000006">
    <property type="protein sequence ID" value="MTV51897.1"/>
    <property type="molecule type" value="Genomic_DNA"/>
</dbReference>
<comment type="caution">
    <text evidence="3">The sequence shown here is derived from an EMBL/GenBank/DDBJ whole genome shotgun (WGS) entry which is preliminary data.</text>
</comment>
<name>A0A6I3SVW9_9BURK</name>
<dbReference type="Proteomes" id="UP000430634">
    <property type="component" value="Unassembled WGS sequence"/>
</dbReference>
<feature type="transmembrane region" description="Helical" evidence="1">
    <location>
        <begin position="202"/>
        <end position="223"/>
    </location>
</feature>
<organism evidence="3 4">
    <name type="scientific">Pseudoduganella buxea</name>
    <dbReference type="NCBI Taxonomy" id="1949069"/>
    <lineage>
        <taxon>Bacteria</taxon>
        <taxon>Pseudomonadati</taxon>
        <taxon>Pseudomonadota</taxon>
        <taxon>Betaproteobacteria</taxon>
        <taxon>Burkholderiales</taxon>
        <taxon>Oxalobacteraceae</taxon>
        <taxon>Telluria group</taxon>
        <taxon>Pseudoduganella</taxon>
    </lineage>
</organism>
<keyword evidence="1" id="KW-0812">Transmembrane</keyword>
<keyword evidence="1" id="KW-0472">Membrane</keyword>
<dbReference type="RefSeq" id="WP_155469236.1">
    <property type="nucleotide sequence ID" value="NZ_BMKG01000007.1"/>
</dbReference>
<evidence type="ECO:0000313" key="2">
    <source>
        <dbReference type="EMBL" id="GGB98375.1"/>
    </source>
</evidence>
<evidence type="ECO:0000313" key="3">
    <source>
        <dbReference type="EMBL" id="MTV51897.1"/>
    </source>
</evidence>
<dbReference type="InterPro" id="IPR010295">
    <property type="entry name" value="DUF898"/>
</dbReference>
<feature type="transmembrane region" description="Helical" evidence="1">
    <location>
        <begin position="243"/>
        <end position="263"/>
    </location>
</feature>
<keyword evidence="1" id="KW-1133">Transmembrane helix</keyword>
<reference evidence="5" key="2">
    <citation type="journal article" date="2019" name="Int. J. Syst. Evol. Microbiol.">
        <title>The Global Catalogue of Microorganisms (GCM) 10K type strain sequencing project: providing services to taxonomists for standard genome sequencing and annotation.</title>
        <authorList>
            <consortium name="The Broad Institute Genomics Platform"/>
            <consortium name="The Broad Institute Genome Sequencing Center for Infectious Disease"/>
            <person name="Wu L."/>
            <person name="Ma J."/>
        </authorList>
    </citation>
    <scope>NUCLEOTIDE SEQUENCE [LARGE SCALE GENOMIC DNA]</scope>
    <source>
        <strain evidence="5">CGMCC 1.15931</strain>
    </source>
</reference>
<evidence type="ECO:0000256" key="1">
    <source>
        <dbReference type="SAM" id="Phobius"/>
    </source>
</evidence>
<accession>A0A6I3SVW9</accession>
<feature type="transmembrane region" description="Helical" evidence="1">
    <location>
        <begin position="145"/>
        <end position="166"/>
    </location>
</feature>
<dbReference type="Pfam" id="PF05987">
    <property type="entry name" value="DUF898"/>
    <property type="match status" value="1"/>
</dbReference>
<feature type="transmembrane region" description="Helical" evidence="1">
    <location>
        <begin position="283"/>
        <end position="304"/>
    </location>
</feature>
<keyword evidence="5" id="KW-1185">Reference proteome</keyword>
<evidence type="ECO:0000313" key="4">
    <source>
        <dbReference type="Proteomes" id="UP000430634"/>
    </source>
</evidence>
<dbReference type="AlphaFoldDB" id="A0A6I3SVW9"/>
<dbReference type="Proteomes" id="UP000622638">
    <property type="component" value="Unassembled WGS sequence"/>
</dbReference>
<evidence type="ECO:0000313" key="5">
    <source>
        <dbReference type="Proteomes" id="UP000622638"/>
    </source>
</evidence>
<feature type="transmembrane region" description="Helical" evidence="1">
    <location>
        <begin position="28"/>
        <end position="48"/>
    </location>
</feature>
<protein>
    <submittedName>
        <fullName evidence="3">DUF898 family protein</fullName>
    </submittedName>
    <submittedName>
        <fullName evidence="2">Membrane protein</fullName>
    </submittedName>
</protein>
<gene>
    <name evidence="2" type="ORF">GCM10011572_20370</name>
    <name evidence="3" type="ORF">GM672_04020</name>
</gene>
<sequence>MSAVFESVAPATNSEERITFSATGSEYFRIWIVNLLLSIVTLGIYSAWAKVKRNQYFYGSTQLAGSSFEYHGNPVAILKGRIAALVLFGGYQLAFQYSLAAGIVMLVVFLAAMPWMIWKSLQFGLYNSSYRGIRFGFGGSLKDAYFHYLLLPVVSVFALGLMYPFLHHRIKRFQHTESRYGRTPFSFDATVGAFYKAYFGMFLLLVLGGGLITVAAIVLGKMLQPTMGHMSAAIGKGAGLTLVYVYLFCLMYAFMAMIQNLIWNHTQLGPHRFRSTMKGPRLAWLYVSNTLGIILTLGLFIPFAHVRALKYRLESTALIVSGSLDDVVAGSQGDVGAVGDGMADLAGFDLAL</sequence>